<proteinExistence type="predicted"/>
<dbReference type="Proteomes" id="UP001144451">
    <property type="component" value="Unassembled WGS sequence"/>
</dbReference>
<comment type="caution">
    <text evidence="3">The sequence shown here is derived from an EMBL/GenBank/DDBJ whole genome shotgun (WGS) entry which is preliminary data.</text>
</comment>
<reference evidence="3" key="1">
    <citation type="submission" date="2022-12" db="EMBL/GenBank/DDBJ databases">
        <title>Reference genome sequencing for broad-spectrum identification of bacterial and archaeal isolates by mass spectrometry.</title>
        <authorList>
            <person name="Sekiguchi Y."/>
            <person name="Tourlousse D.M."/>
        </authorList>
    </citation>
    <scope>NUCLEOTIDE SEQUENCE</scope>
    <source>
        <strain evidence="3">5-2</strain>
    </source>
</reference>
<accession>A0ABQ5RD41</accession>
<feature type="compositionally biased region" description="Low complexity" evidence="1">
    <location>
        <begin position="77"/>
        <end position="98"/>
    </location>
</feature>
<sequence>MLNSALNSGPACSAAAVEELTGVHGKGALALARNRHAVGDGSDIARLGHQQMAMSAVVEEVSSSRVLARRPRPARPPARWTARPPARPTPRSATAEPAGQPCERRRRRPATT</sequence>
<dbReference type="Pfam" id="PF03816">
    <property type="entry name" value="LytR_cpsA_psr"/>
    <property type="match status" value="1"/>
</dbReference>
<gene>
    <name evidence="3" type="ORF">BCONGLO52_05530</name>
</gene>
<evidence type="ECO:0000259" key="2">
    <source>
        <dbReference type="Pfam" id="PF03816"/>
    </source>
</evidence>
<protein>
    <recommendedName>
        <fullName evidence="2">Cell envelope-related transcriptional attenuator domain-containing protein</fullName>
    </recommendedName>
</protein>
<organism evidence="3 4">
    <name type="scientific">Brachybacterium conglomeratum</name>
    <dbReference type="NCBI Taxonomy" id="47846"/>
    <lineage>
        <taxon>Bacteria</taxon>
        <taxon>Bacillati</taxon>
        <taxon>Actinomycetota</taxon>
        <taxon>Actinomycetes</taxon>
        <taxon>Micrococcales</taxon>
        <taxon>Dermabacteraceae</taxon>
        <taxon>Brachybacterium</taxon>
    </lineage>
</organism>
<evidence type="ECO:0000313" key="3">
    <source>
        <dbReference type="EMBL" id="GLI29712.1"/>
    </source>
</evidence>
<dbReference type="GeneID" id="90590615"/>
<feature type="domain" description="Cell envelope-related transcriptional attenuator" evidence="2">
    <location>
        <begin position="23"/>
        <end position="62"/>
    </location>
</feature>
<dbReference type="Gene3D" id="3.40.630.190">
    <property type="entry name" value="LCP protein"/>
    <property type="match status" value="1"/>
</dbReference>
<keyword evidence="4" id="KW-1185">Reference proteome</keyword>
<evidence type="ECO:0000256" key="1">
    <source>
        <dbReference type="SAM" id="MobiDB-lite"/>
    </source>
</evidence>
<dbReference type="EMBL" id="BSDQ01000001">
    <property type="protein sequence ID" value="GLI29712.1"/>
    <property type="molecule type" value="Genomic_DNA"/>
</dbReference>
<evidence type="ECO:0000313" key="4">
    <source>
        <dbReference type="Proteomes" id="UP001144451"/>
    </source>
</evidence>
<dbReference type="InterPro" id="IPR004474">
    <property type="entry name" value="LytR_CpsA_psr"/>
</dbReference>
<name>A0ABQ5RD41_9MICO</name>
<feature type="region of interest" description="Disordered" evidence="1">
    <location>
        <begin position="61"/>
        <end position="112"/>
    </location>
</feature>
<dbReference type="RefSeq" id="WP_338027652.1">
    <property type="nucleotide sequence ID" value="NZ_BSDQ01000001.1"/>
</dbReference>